<evidence type="ECO:0000259" key="7">
    <source>
        <dbReference type="PROSITE" id="PS50111"/>
    </source>
</evidence>
<comment type="caution">
    <text evidence="8">The sequence shown here is derived from an EMBL/GenBank/DDBJ whole genome shotgun (WGS) entry which is preliminary data.</text>
</comment>
<evidence type="ECO:0000256" key="6">
    <source>
        <dbReference type="SAM" id="Phobius"/>
    </source>
</evidence>
<keyword evidence="6" id="KW-0472">Membrane</keyword>
<evidence type="ECO:0000256" key="2">
    <source>
        <dbReference type="ARBA" id="ARBA00029447"/>
    </source>
</evidence>
<reference evidence="8 9" key="1">
    <citation type="submission" date="2019-10" db="EMBL/GenBank/DDBJ databases">
        <title>Whole-genome sequence of the purple nonsulfur photosynthetic bacterium Rhodocyclus tenuis.</title>
        <authorList>
            <person name="Kyndt J.A."/>
            <person name="Meyer T.E."/>
        </authorList>
    </citation>
    <scope>NUCLEOTIDE SEQUENCE [LARGE SCALE GENOMIC DNA]</scope>
    <source>
        <strain evidence="8 9">DSM 110</strain>
    </source>
</reference>
<organism evidence="8 9">
    <name type="scientific">Rhodocyclus tenuis</name>
    <name type="common">Rhodospirillum tenue</name>
    <dbReference type="NCBI Taxonomy" id="1066"/>
    <lineage>
        <taxon>Bacteria</taxon>
        <taxon>Pseudomonadati</taxon>
        <taxon>Pseudomonadota</taxon>
        <taxon>Betaproteobacteria</taxon>
        <taxon>Rhodocyclales</taxon>
        <taxon>Rhodocyclaceae</taxon>
        <taxon>Rhodocyclus</taxon>
    </lineage>
</organism>
<sequence>MRADEERIAPSYSVRRLATAVVLAALSAVALAWFLTPWGQDAGLGNRGASALSALLATLVGILLCVLIARRRLGDNSQAPDTTRAPHAQPTTSSNRARREAVENELNSVSPYLAVICQQLGGSVSETEHSVAEVVDNIGAVHRLSNALVTRSVNVSQAARDAIDAAASTQADFSREVLGSLNDQVASRQEQLASNLERVRRLANEVSSLVPLVDSVSAIAKQTSLLALNASIEAARAGEAGRGFAVVADEVRNLSAQTSQVAANINDKISAAVQSAEEELARARDNIEHDHLTQGLSKMITENSTMESRFADIGDNFSGFLGEVESSSREIVERLSGVLGSVQFQDVVRQRIEQVQHSLQELDAHLHELADKLGDASWNGTLATPLARRMEQHLDRYVMASQRDAHATVTGGVATSDDGPKIQLF</sequence>
<dbReference type="SUPFAM" id="SSF58104">
    <property type="entry name" value="Methyl-accepting chemotaxis protein (MCP) signaling domain"/>
    <property type="match status" value="1"/>
</dbReference>
<evidence type="ECO:0000313" key="9">
    <source>
        <dbReference type="Proteomes" id="UP000480275"/>
    </source>
</evidence>
<dbReference type="EMBL" id="WIXJ01000012">
    <property type="protein sequence ID" value="MQY52586.1"/>
    <property type="molecule type" value="Genomic_DNA"/>
</dbReference>
<feature type="transmembrane region" description="Helical" evidence="6">
    <location>
        <begin position="48"/>
        <end position="69"/>
    </location>
</feature>
<feature type="domain" description="Methyl-accepting transducer" evidence="7">
    <location>
        <begin position="125"/>
        <end position="278"/>
    </location>
</feature>
<evidence type="ECO:0000256" key="1">
    <source>
        <dbReference type="ARBA" id="ARBA00023224"/>
    </source>
</evidence>
<dbReference type="Proteomes" id="UP000480275">
    <property type="component" value="Unassembled WGS sequence"/>
</dbReference>
<protein>
    <recommendedName>
        <fullName evidence="7">Methyl-accepting transducer domain-containing protein</fullName>
    </recommendedName>
</protein>
<dbReference type="OrthoDB" id="8781344at2"/>
<evidence type="ECO:0000256" key="5">
    <source>
        <dbReference type="SAM" id="MobiDB-lite"/>
    </source>
</evidence>
<dbReference type="GO" id="GO:0007165">
    <property type="term" value="P:signal transduction"/>
    <property type="evidence" value="ECO:0007669"/>
    <property type="project" value="UniProtKB-KW"/>
</dbReference>
<feature type="region of interest" description="Disordered" evidence="5">
    <location>
        <begin position="76"/>
        <end position="100"/>
    </location>
</feature>
<keyword evidence="4" id="KW-0175">Coiled coil</keyword>
<evidence type="ECO:0000313" key="8">
    <source>
        <dbReference type="EMBL" id="MQY52586.1"/>
    </source>
</evidence>
<dbReference type="GO" id="GO:0016020">
    <property type="term" value="C:membrane"/>
    <property type="evidence" value="ECO:0007669"/>
    <property type="project" value="InterPro"/>
</dbReference>
<dbReference type="PANTHER" id="PTHR32089:SF120">
    <property type="entry name" value="METHYL-ACCEPTING CHEMOTAXIS PROTEIN TLPQ"/>
    <property type="match status" value="1"/>
</dbReference>
<evidence type="ECO:0000256" key="3">
    <source>
        <dbReference type="PROSITE-ProRule" id="PRU00284"/>
    </source>
</evidence>
<dbReference type="AlphaFoldDB" id="A0A6L5JZQ9"/>
<keyword evidence="6" id="KW-1133">Transmembrane helix</keyword>
<evidence type="ECO:0000256" key="4">
    <source>
        <dbReference type="SAM" id="Coils"/>
    </source>
</evidence>
<proteinExistence type="inferred from homology"/>
<dbReference type="Pfam" id="PF00015">
    <property type="entry name" value="MCPsignal"/>
    <property type="match status" value="1"/>
</dbReference>
<keyword evidence="1 3" id="KW-0807">Transducer</keyword>
<gene>
    <name evidence="8" type="ORF">GHK24_12465</name>
</gene>
<dbReference type="InterPro" id="IPR004089">
    <property type="entry name" value="MCPsignal_dom"/>
</dbReference>
<dbReference type="PANTHER" id="PTHR32089">
    <property type="entry name" value="METHYL-ACCEPTING CHEMOTAXIS PROTEIN MCPB"/>
    <property type="match status" value="1"/>
</dbReference>
<dbReference type="SMART" id="SM00283">
    <property type="entry name" value="MA"/>
    <property type="match status" value="1"/>
</dbReference>
<dbReference type="Gene3D" id="1.10.287.950">
    <property type="entry name" value="Methyl-accepting chemotaxis protein"/>
    <property type="match status" value="1"/>
</dbReference>
<keyword evidence="6" id="KW-0812">Transmembrane</keyword>
<dbReference type="PROSITE" id="PS50111">
    <property type="entry name" value="CHEMOTAXIS_TRANSDUC_2"/>
    <property type="match status" value="1"/>
</dbReference>
<name>A0A6L5JZQ9_RHOTE</name>
<comment type="similarity">
    <text evidence="2">Belongs to the methyl-accepting chemotaxis (MCP) protein family.</text>
</comment>
<feature type="transmembrane region" description="Helical" evidence="6">
    <location>
        <begin position="17"/>
        <end position="36"/>
    </location>
</feature>
<accession>A0A6L5JZQ9</accession>
<feature type="coiled-coil region" evidence="4">
    <location>
        <begin position="266"/>
        <end position="293"/>
    </location>
</feature>